<dbReference type="InterPro" id="IPR018154">
    <property type="entry name" value="TLV/ENV_coat_polyprotein"/>
</dbReference>
<feature type="non-terminal residue" evidence="2">
    <location>
        <position position="1"/>
    </location>
</feature>
<dbReference type="EMBL" id="VXBZ01007444">
    <property type="protein sequence ID" value="NXP50941.1"/>
    <property type="molecule type" value="Genomic_DNA"/>
</dbReference>
<keyword evidence="1" id="KW-0472">Membrane</keyword>
<dbReference type="OrthoDB" id="9633697at2759"/>
<feature type="transmembrane region" description="Helical" evidence="1">
    <location>
        <begin position="27"/>
        <end position="48"/>
    </location>
</feature>
<keyword evidence="1" id="KW-0812">Transmembrane</keyword>
<evidence type="ECO:0000313" key="2">
    <source>
        <dbReference type="EMBL" id="NXP50941.1"/>
    </source>
</evidence>
<keyword evidence="1" id="KW-1133">Transmembrane helix</keyword>
<dbReference type="Proteomes" id="UP000590868">
    <property type="component" value="Unassembled WGS sequence"/>
</dbReference>
<dbReference type="Pfam" id="PF00429">
    <property type="entry name" value="TLV_coat"/>
    <property type="match status" value="1"/>
</dbReference>
<evidence type="ECO:0000313" key="3">
    <source>
        <dbReference type="Proteomes" id="UP000590868"/>
    </source>
</evidence>
<sequence>EIQWQSLEKEREVLQSWYEAWFNSSPWLTTLISTIAGPVILLVLGVTFEPCIFSKLLGIVKGRLEAAHLMLTAKYESV</sequence>
<proteinExistence type="predicted"/>
<evidence type="ECO:0000256" key="1">
    <source>
        <dbReference type="SAM" id="Phobius"/>
    </source>
</evidence>
<feature type="non-terminal residue" evidence="2">
    <location>
        <position position="78"/>
    </location>
</feature>
<keyword evidence="3" id="KW-1185">Reference proteome</keyword>
<reference evidence="2 3" key="1">
    <citation type="submission" date="2019-09" db="EMBL/GenBank/DDBJ databases">
        <title>Bird 10,000 Genomes (B10K) Project - Family phase.</title>
        <authorList>
            <person name="Zhang G."/>
        </authorList>
    </citation>
    <scope>NUCLEOTIDE SEQUENCE [LARGE SCALE GENOMIC DNA]</scope>
    <source>
        <strain evidence="2">B10K-DU-001-55</strain>
        <tissue evidence="2">Muscle</tissue>
    </source>
</reference>
<accession>A0A7L2AV99</accession>
<organism evidence="2 3">
    <name type="scientific">Heliornis fulica</name>
    <name type="common">sungrebe</name>
    <dbReference type="NCBI Taxonomy" id="54369"/>
    <lineage>
        <taxon>Eukaryota</taxon>
        <taxon>Metazoa</taxon>
        <taxon>Chordata</taxon>
        <taxon>Craniata</taxon>
        <taxon>Vertebrata</taxon>
        <taxon>Euteleostomi</taxon>
        <taxon>Archelosauria</taxon>
        <taxon>Archosauria</taxon>
        <taxon>Dinosauria</taxon>
        <taxon>Saurischia</taxon>
        <taxon>Theropoda</taxon>
        <taxon>Coelurosauria</taxon>
        <taxon>Aves</taxon>
        <taxon>Neognathae</taxon>
        <taxon>Neoaves</taxon>
        <taxon>Gruiformes</taxon>
        <taxon>Heliornithidae</taxon>
        <taxon>Heliornis</taxon>
    </lineage>
</organism>
<gene>
    <name evidence="2" type="primary">Env1_1</name>
    <name evidence="2" type="ORF">HELFUL_R14967</name>
</gene>
<comment type="caution">
    <text evidence="2">The sequence shown here is derived from an EMBL/GenBank/DDBJ whole genome shotgun (WGS) entry which is preliminary data.</text>
</comment>
<protein>
    <submittedName>
        <fullName evidence="2">ENV1 protein</fullName>
    </submittedName>
</protein>
<name>A0A7L2AV99_9GRUI</name>
<dbReference type="AlphaFoldDB" id="A0A7L2AV99"/>